<dbReference type="Gene3D" id="3.40.50.80">
    <property type="entry name" value="Nucleotide-binding domain of ferredoxin-NADP reductase (FNR) module"/>
    <property type="match status" value="1"/>
</dbReference>
<dbReference type="InterPro" id="IPR008333">
    <property type="entry name" value="Cbr1-like_FAD-bd_dom"/>
</dbReference>
<dbReference type="InterPro" id="IPR036010">
    <property type="entry name" value="2Fe-2S_ferredoxin-like_sf"/>
</dbReference>
<evidence type="ECO:0000256" key="8">
    <source>
        <dbReference type="ARBA" id="ARBA00023014"/>
    </source>
</evidence>
<dbReference type="SUPFAM" id="SSF54292">
    <property type="entry name" value="2Fe-2S ferredoxin-like"/>
    <property type="match status" value="1"/>
</dbReference>
<dbReference type="PRINTS" id="PR00371">
    <property type="entry name" value="FPNCR"/>
</dbReference>
<dbReference type="InterPro" id="IPR001709">
    <property type="entry name" value="Flavoprot_Pyr_Nucl_cyt_Rdtase"/>
</dbReference>
<dbReference type="Proteomes" id="UP000261284">
    <property type="component" value="Unassembled WGS sequence"/>
</dbReference>
<evidence type="ECO:0000259" key="9">
    <source>
        <dbReference type="PROSITE" id="PS51085"/>
    </source>
</evidence>
<feature type="domain" description="FAD-binding FR-type" evidence="10">
    <location>
        <begin position="3"/>
        <end position="107"/>
    </location>
</feature>
<dbReference type="Pfam" id="PF00970">
    <property type="entry name" value="FAD_binding_6"/>
    <property type="match status" value="1"/>
</dbReference>
<dbReference type="GO" id="GO:0016491">
    <property type="term" value="F:oxidoreductase activity"/>
    <property type="evidence" value="ECO:0007669"/>
    <property type="project" value="UniProtKB-KW"/>
</dbReference>
<dbReference type="PANTHER" id="PTHR47354">
    <property type="entry name" value="NADH OXIDOREDUCTASE HCR"/>
    <property type="match status" value="1"/>
</dbReference>
<comment type="cofactor">
    <cofactor evidence="1">
        <name>FAD</name>
        <dbReference type="ChEBI" id="CHEBI:57692"/>
    </cofactor>
</comment>
<gene>
    <name evidence="11" type="primary">paaK</name>
    <name evidence="11" type="ORF">DXN05_02885</name>
</gene>
<evidence type="ECO:0000256" key="5">
    <source>
        <dbReference type="ARBA" id="ARBA00022827"/>
    </source>
</evidence>
<reference evidence="11 12" key="1">
    <citation type="submission" date="2018-08" db="EMBL/GenBank/DDBJ databases">
        <title>Chitinophagaceae sp. K23C18032701, a novel bacterium isolated from forest soil.</title>
        <authorList>
            <person name="Wang C."/>
        </authorList>
    </citation>
    <scope>NUCLEOTIDE SEQUENCE [LARGE SCALE GENOMIC DNA]</scope>
    <source>
        <strain evidence="11 12">K23C18032701</strain>
    </source>
</reference>
<keyword evidence="2" id="KW-0285">Flavoprotein</keyword>
<dbReference type="CDD" id="cd00207">
    <property type="entry name" value="fer2"/>
    <property type="match status" value="1"/>
</dbReference>
<evidence type="ECO:0000256" key="6">
    <source>
        <dbReference type="ARBA" id="ARBA00023002"/>
    </source>
</evidence>
<dbReference type="GO" id="GO:0010124">
    <property type="term" value="P:phenylacetate catabolic process"/>
    <property type="evidence" value="ECO:0007669"/>
    <property type="project" value="InterPro"/>
</dbReference>
<dbReference type="Pfam" id="PF00175">
    <property type="entry name" value="NAD_binding_1"/>
    <property type="match status" value="1"/>
</dbReference>
<evidence type="ECO:0000256" key="3">
    <source>
        <dbReference type="ARBA" id="ARBA00022714"/>
    </source>
</evidence>
<dbReference type="PROSITE" id="PS51384">
    <property type="entry name" value="FAD_FR"/>
    <property type="match status" value="1"/>
</dbReference>
<dbReference type="NCBIfam" id="TIGR02160">
    <property type="entry name" value="PA_CoA_Oxy5"/>
    <property type="match status" value="1"/>
</dbReference>
<dbReference type="CDD" id="cd06214">
    <property type="entry name" value="PA_degradation_oxidoreductase_like"/>
    <property type="match status" value="1"/>
</dbReference>
<dbReference type="Gene3D" id="2.40.30.10">
    <property type="entry name" value="Translation factors"/>
    <property type="match status" value="1"/>
</dbReference>
<dbReference type="InterPro" id="IPR001041">
    <property type="entry name" value="2Fe-2S_ferredoxin-type"/>
</dbReference>
<dbReference type="SUPFAM" id="SSF63380">
    <property type="entry name" value="Riboflavin synthase domain-like"/>
    <property type="match status" value="1"/>
</dbReference>
<proteinExistence type="predicted"/>
<dbReference type="RefSeq" id="WP_116845692.1">
    <property type="nucleotide sequence ID" value="NZ_QTJU01000001.1"/>
</dbReference>
<dbReference type="EMBL" id="QTJU01000001">
    <property type="protein sequence ID" value="RFM29936.1"/>
    <property type="molecule type" value="Genomic_DNA"/>
</dbReference>
<evidence type="ECO:0000256" key="2">
    <source>
        <dbReference type="ARBA" id="ARBA00022630"/>
    </source>
</evidence>
<keyword evidence="5" id="KW-0274">FAD</keyword>
<dbReference type="SUPFAM" id="SSF52343">
    <property type="entry name" value="Ferredoxin reductase-like, C-terminal NADP-linked domain"/>
    <property type="match status" value="1"/>
</dbReference>
<sequence>MSVHFEKASVKDIRRETADCVSVSFTIPASLQPAFAYREGQYLTLRASINGEEVRRSYSLCSSPLEQEWRIAVKEVPGGLFSTYINQSLQPGDAIELMPPMGKFHTTLDAGHRKKYVGIAAGSGITPIISIIKTILQTEPASSFTLVYGNRTRHSIIFKEELEALKNKYMHRFSIIHVLSREITDATLNTGRIDAAKCDQLFNLNRMVDSNSDEFFICGPEDMIFCVKSFLLGKNIDGKKIHIELFTTESGKRAAAPQHSAADNEPASMVTVKLDGNSLDFKLDYNGENILDAAMHHGLDVPYSCKAGVCCTCRAKLVSGTVEMDVNYGLEPEEIAAGFILTCQSHPTSENVVVDFDAR</sequence>
<evidence type="ECO:0000256" key="4">
    <source>
        <dbReference type="ARBA" id="ARBA00022723"/>
    </source>
</evidence>
<keyword evidence="7" id="KW-0408">Iron</keyword>
<keyword evidence="8" id="KW-0411">Iron-sulfur</keyword>
<keyword evidence="3" id="KW-0001">2Fe-2S</keyword>
<evidence type="ECO:0000256" key="1">
    <source>
        <dbReference type="ARBA" id="ARBA00001974"/>
    </source>
</evidence>
<dbReference type="PROSITE" id="PS51085">
    <property type="entry name" value="2FE2S_FER_2"/>
    <property type="match status" value="1"/>
</dbReference>
<feature type="domain" description="2Fe-2S ferredoxin-type" evidence="9">
    <location>
        <begin position="268"/>
        <end position="359"/>
    </location>
</feature>
<evidence type="ECO:0000259" key="10">
    <source>
        <dbReference type="PROSITE" id="PS51384"/>
    </source>
</evidence>
<dbReference type="InterPro" id="IPR011884">
    <property type="entry name" value="PaaE"/>
</dbReference>
<keyword evidence="4" id="KW-0479">Metal-binding</keyword>
<keyword evidence="12" id="KW-1185">Reference proteome</keyword>
<evidence type="ECO:0000313" key="12">
    <source>
        <dbReference type="Proteomes" id="UP000261284"/>
    </source>
</evidence>
<dbReference type="AlphaFoldDB" id="A0A3E1NPS7"/>
<evidence type="ECO:0000313" key="11">
    <source>
        <dbReference type="EMBL" id="RFM29936.1"/>
    </source>
</evidence>
<dbReference type="GO" id="GO:0046872">
    <property type="term" value="F:metal ion binding"/>
    <property type="evidence" value="ECO:0007669"/>
    <property type="project" value="UniProtKB-KW"/>
</dbReference>
<evidence type="ECO:0000256" key="7">
    <source>
        <dbReference type="ARBA" id="ARBA00023004"/>
    </source>
</evidence>
<dbReference type="Gene3D" id="3.10.20.30">
    <property type="match status" value="1"/>
</dbReference>
<dbReference type="GO" id="GO:0050660">
    <property type="term" value="F:flavin adenine dinucleotide binding"/>
    <property type="evidence" value="ECO:0007669"/>
    <property type="project" value="TreeGrafter"/>
</dbReference>
<accession>A0A3E1NPS7</accession>
<dbReference type="Pfam" id="PF00111">
    <property type="entry name" value="Fer2"/>
    <property type="match status" value="1"/>
</dbReference>
<name>A0A3E1NPS7_9BACT</name>
<dbReference type="InterPro" id="IPR050415">
    <property type="entry name" value="MRET"/>
</dbReference>
<dbReference type="InterPro" id="IPR012675">
    <property type="entry name" value="Beta-grasp_dom_sf"/>
</dbReference>
<dbReference type="GO" id="GO:0051537">
    <property type="term" value="F:2 iron, 2 sulfur cluster binding"/>
    <property type="evidence" value="ECO:0007669"/>
    <property type="project" value="UniProtKB-KW"/>
</dbReference>
<keyword evidence="6" id="KW-0560">Oxidoreductase</keyword>
<protein>
    <submittedName>
        <fullName evidence="11">Phenylacetate-CoA oxygenase/reductase subunit PaaK</fullName>
    </submittedName>
</protein>
<dbReference type="PRINTS" id="PR00406">
    <property type="entry name" value="CYTB5RDTASE"/>
</dbReference>
<dbReference type="InterPro" id="IPR039261">
    <property type="entry name" value="FNR_nucleotide-bd"/>
</dbReference>
<dbReference type="OrthoDB" id="9789468at2"/>
<dbReference type="InterPro" id="IPR001433">
    <property type="entry name" value="OxRdtase_FAD/NAD-bd"/>
</dbReference>
<comment type="caution">
    <text evidence="11">The sequence shown here is derived from an EMBL/GenBank/DDBJ whole genome shotgun (WGS) entry which is preliminary data.</text>
</comment>
<dbReference type="InterPro" id="IPR017927">
    <property type="entry name" value="FAD-bd_FR_type"/>
</dbReference>
<organism evidence="11 12">
    <name type="scientific">Deminuibacter soli</name>
    <dbReference type="NCBI Taxonomy" id="2291815"/>
    <lineage>
        <taxon>Bacteria</taxon>
        <taxon>Pseudomonadati</taxon>
        <taxon>Bacteroidota</taxon>
        <taxon>Chitinophagia</taxon>
        <taxon>Chitinophagales</taxon>
        <taxon>Chitinophagaceae</taxon>
        <taxon>Deminuibacter</taxon>
    </lineage>
</organism>
<dbReference type="PANTHER" id="PTHR47354:SF8">
    <property type="entry name" value="1,2-PHENYLACETYL-COA EPOXIDASE, SUBUNIT E"/>
    <property type="match status" value="1"/>
</dbReference>
<dbReference type="InterPro" id="IPR017938">
    <property type="entry name" value="Riboflavin_synthase-like_b-brl"/>
</dbReference>